<dbReference type="EMBL" id="CP012600">
    <property type="protein sequence ID" value="ALC82516.1"/>
    <property type="molecule type" value="Genomic_DNA"/>
</dbReference>
<dbReference type="NCBIfam" id="NF007773">
    <property type="entry name" value="PRK10459.1"/>
    <property type="match status" value="1"/>
</dbReference>
<keyword evidence="4 7" id="KW-0812">Transmembrane</keyword>
<feature type="transmembrane region" description="Helical" evidence="7">
    <location>
        <begin position="115"/>
        <end position="136"/>
    </location>
</feature>
<sequence>MSAITKQILGGAKWTSLSTLLITVIQIGQFALLGNLMTISEFGLVGMITTITVFAQIIFDMGIGAALIQKEKVTDNQLSTLYWLNILFGLLVFGALFALSPLIADFYHREELTGLIQILSIMFIIAPFGQQFQYLLQKDLNFQLLSKIEVLSILLSFAVLIVLIFSGSSIVAYVISQVFLYSFRGLAYFAVYQKKWRPSFVFKLTEVKEFFSFGGFQLASRLVNRIGANIDMILIGRFLGAEALGIYNLAYQIVTIPVLKINPIITRVAFPVFSKHQNDHKVISEGFLNMTKMLSFITFPLLIGLIAVSELFIEVFFGERWLVAIPVLNVLAIVGILRVIMNPNGSVLLAKGRADLAFYWDFGVMILYGLSLYAAVMSGNLLMVAWIYAAVSFINFLIGRWLVKYLIRLSIKDYAAALMQPLLLTLIMAGVAYCVNVLIQSILPDKTVLQLSLSVAISAVCYGILVFLFNKQIVRNLFNKRTRGQLR</sequence>
<feature type="transmembrane region" description="Helical" evidence="7">
    <location>
        <begin position="356"/>
        <end position="376"/>
    </location>
</feature>
<feature type="transmembrane region" description="Helical" evidence="7">
    <location>
        <begin position="12"/>
        <end position="32"/>
    </location>
</feature>
<comment type="similarity">
    <text evidence="2">Belongs to the polysaccharide synthase family.</text>
</comment>
<dbReference type="AlphaFoldDB" id="A0A0M3RA41"/>
<accession>A0A0M3RA41</accession>
<dbReference type="InterPro" id="IPR050833">
    <property type="entry name" value="Poly_Biosynth_Transport"/>
</dbReference>
<feature type="transmembrane region" description="Helical" evidence="7">
    <location>
        <begin position="293"/>
        <end position="315"/>
    </location>
</feature>
<dbReference type="PANTHER" id="PTHR30250:SF10">
    <property type="entry name" value="LIPOPOLYSACCHARIDE BIOSYNTHESIS PROTEIN WZXC"/>
    <property type="match status" value="1"/>
</dbReference>
<dbReference type="PATRIC" id="fig|1441095.3.peg.3007"/>
<reference evidence="8 9" key="2">
    <citation type="journal article" date="2016" name="Int. J. Syst. Evol. Microbiol.">
        <title>Bacillus gobiensis sp. nov., isolated from a soil sample.</title>
        <authorList>
            <person name="Liu B."/>
            <person name="Liu G.H."/>
            <person name="Cetin S."/>
            <person name="Schumann P."/>
            <person name="Pan Z.Z."/>
            <person name="Chen Q.Q."/>
        </authorList>
    </citation>
    <scope>NUCLEOTIDE SEQUENCE [LARGE SCALE GENOMIC DNA]</scope>
    <source>
        <strain evidence="8 9">FJAT-4402</strain>
    </source>
</reference>
<dbReference type="CDD" id="cd13127">
    <property type="entry name" value="MATE_tuaB_like"/>
    <property type="match status" value="1"/>
</dbReference>
<comment type="subcellular location">
    <subcellularLocation>
        <location evidence="1">Cell membrane</location>
        <topology evidence="1">Multi-pass membrane protein</topology>
    </subcellularLocation>
</comment>
<feature type="transmembrane region" description="Helical" evidence="7">
    <location>
        <begin position="382"/>
        <end position="403"/>
    </location>
</feature>
<proteinExistence type="inferred from homology"/>
<evidence type="ECO:0000256" key="3">
    <source>
        <dbReference type="ARBA" id="ARBA00022475"/>
    </source>
</evidence>
<name>A0A0M3RA41_9BACI</name>
<feature type="transmembrane region" description="Helical" evidence="7">
    <location>
        <begin position="451"/>
        <end position="470"/>
    </location>
</feature>
<gene>
    <name evidence="8" type="ORF">AM592_13690</name>
</gene>
<evidence type="ECO:0000256" key="4">
    <source>
        <dbReference type="ARBA" id="ARBA00022692"/>
    </source>
</evidence>
<dbReference type="GO" id="GO:0005886">
    <property type="term" value="C:plasma membrane"/>
    <property type="evidence" value="ECO:0007669"/>
    <property type="project" value="UniProtKB-SubCell"/>
</dbReference>
<dbReference type="NCBIfam" id="NF047674">
    <property type="entry name" value="TeichurnBiosyTuaB"/>
    <property type="match status" value="1"/>
</dbReference>
<keyword evidence="9" id="KW-1185">Reference proteome</keyword>
<evidence type="ECO:0000313" key="9">
    <source>
        <dbReference type="Proteomes" id="UP000067625"/>
    </source>
</evidence>
<evidence type="ECO:0000256" key="7">
    <source>
        <dbReference type="SAM" id="Phobius"/>
    </source>
</evidence>
<dbReference type="PANTHER" id="PTHR30250">
    <property type="entry name" value="PST FAMILY PREDICTED COLANIC ACID TRANSPORTER"/>
    <property type="match status" value="1"/>
</dbReference>
<organism evidence="8 9">
    <name type="scientific">Bacillus gobiensis</name>
    <dbReference type="NCBI Taxonomy" id="1441095"/>
    <lineage>
        <taxon>Bacteria</taxon>
        <taxon>Bacillati</taxon>
        <taxon>Bacillota</taxon>
        <taxon>Bacilli</taxon>
        <taxon>Bacillales</taxon>
        <taxon>Bacillaceae</taxon>
        <taxon>Bacillus</taxon>
    </lineage>
</organism>
<evidence type="ECO:0000313" key="8">
    <source>
        <dbReference type="EMBL" id="ALC82516.1"/>
    </source>
</evidence>
<dbReference type="STRING" id="1441095.AM592_13690"/>
<feature type="transmembrane region" description="Helical" evidence="7">
    <location>
        <begin position="415"/>
        <end position="439"/>
    </location>
</feature>
<evidence type="ECO:0000256" key="6">
    <source>
        <dbReference type="ARBA" id="ARBA00023136"/>
    </source>
</evidence>
<dbReference type="RefSeq" id="WP_053604312.1">
    <property type="nucleotide sequence ID" value="NZ_CP012600.1"/>
</dbReference>
<dbReference type="Proteomes" id="UP000067625">
    <property type="component" value="Chromosome"/>
</dbReference>
<feature type="transmembrane region" description="Helical" evidence="7">
    <location>
        <begin position="44"/>
        <end position="68"/>
    </location>
</feature>
<feature type="transmembrane region" description="Helical" evidence="7">
    <location>
        <begin position="171"/>
        <end position="191"/>
    </location>
</feature>
<dbReference type="Pfam" id="PF13440">
    <property type="entry name" value="Polysacc_synt_3"/>
    <property type="match status" value="1"/>
</dbReference>
<keyword evidence="5 7" id="KW-1133">Transmembrane helix</keyword>
<evidence type="ECO:0000256" key="1">
    <source>
        <dbReference type="ARBA" id="ARBA00004651"/>
    </source>
</evidence>
<keyword evidence="6 7" id="KW-0472">Membrane</keyword>
<evidence type="ECO:0000256" key="5">
    <source>
        <dbReference type="ARBA" id="ARBA00022989"/>
    </source>
</evidence>
<protein>
    <submittedName>
        <fullName evidence="8">Sulfur relay protein TusB</fullName>
    </submittedName>
</protein>
<keyword evidence="3" id="KW-1003">Cell membrane</keyword>
<evidence type="ECO:0000256" key="2">
    <source>
        <dbReference type="ARBA" id="ARBA00007430"/>
    </source>
</evidence>
<dbReference type="OrthoDB" id="9770347at2"/>
<reference evidence="9" key="1">
    <citation type="submission" date="2015-08" db="EMBL/GenBank/DDBJ databases">
        <title>Genome sequencing project for genomic taxonomy and phylogenomics of Bacillus-like bacteria.</title>
        <authorList>
            <person name="Liu B."/>
            <person name="Wang J."/>
            <person name="Zhu Y."/>
            <person name="Liu G."/>
            <person name="Chen Q."/>
            <person name="Chen Z."/>
            <person name="Lan J."/>
            <person name="Che J."/>
            <person name="Ge C."/>
            <person name="Shi H."/>
            <person name="Pan Z."/>
            <person name="Liu X."/>
        </authorList>
    </citation>
    <scope>NUCLEOTIDE SEQUENCE [LARGE SCALE GENOMIC DNA]</scope>
    <source>
        <strain evidence="9">FJAT-4402</strain>
    </source>
</reference>
<feature type="transmembrane region" description="Helical" evidence="7">
    <location>
        <begin position="80"/>
        <end position="103"/>
    </location>
</feature>
<feature type="transmembrane region" description="Helical" evidence="7">
    <location>
        <begin position="148"/>
        <end position="165"/>
    </location>
</feature>
<feature type="transmembrane region" description="Helical" evidence="7">
    <location>
        <begin position="321"/>
        <end position="340"/>
    </location>
</feature>